<protein>
    <submittedName>
        <fullName evidence="1">Uncharacterized protein</fullName>
    </submittedName>
</protein>
<proteinExistence type="predicted"/>
<dbReference type="EMBL" id="LT598653">
    <property type="protein sequence ID" value="SBV34225.1"/>
    <property type="molecule type" value="Genomic_DNA"/>
</dbReference>
<gene>
    <name evidence="1" type="ORF">SPPYR_3105</name>
</gene>
<reference evidence="1" key="1">
    <citation type="submission" date="2016-03" db="EMBL/GenBank/DDBJ databases">
        <authorList>
            <person name="Ploux O."/>
        </authorList>
    </citation>
    <scope>NUCLEOTIDE SEQUENCE</scope>
    <source>
        <strain evidence="1">UC10</strain>
    </source>
</reference>
<name>A0A1Y5Q093_9SPHN</name>
<sequence length="137" mass="14949">MPTRSPRSRRWRRARAGRRCWNAEYAIATRGCATIAHAGWRYDPSACPLRPIELCCPSFRPENLFPTLSRHASVAVMAHSLSPLGYAAPAQSRATGIIIPEGNDKFDNFGIKLRGHGWYRGGLVGGDSPADSAANPC</sequence>
<evidence type="ECO:0000313" key="1">
    <source>
        <dbReference type="EMBL" id="SBV34225.1"/>
    </source>
</evidence>
<dbReference type="AlphaFoldDB" id="A0A1Y5Q093"/>
<organism evidence="1">
    <name type="scientific">uncultured Sphingopyxis sp</name>
    <dbReference type="NCBI Taxonomy" id="310581"/>
    <lineage>
        <taxon>Bacteria</taxon>
        <taxon>Pseudomonadati</taxon>
        <taxon>Pseudomonadota</taxon>
        <taxon>Alphaproteobacteria</taxon>
        <taxon>Sphingomonadales</taxon>
        <taxon>Sphingomonadaceae</taxon>
        <taxon>Sphingopyxis</taxon>
        <taxon>environmental samples</taxon>
    </lineage>
</organism>
<accession>A0A1Y5Q093</accession>
<dbReference type="KEGG" id="sphu:SPPYR_3105"/>